<dbReference type="EMBL" id="KQ414671">
    <property type="protein sequence ID" value="KOC64268.1"/>
    <property type="molecule type" value="Genomic_DNA"/>
</dbReference>
<gene>
    <name evidence="2" type="ORF">WH47_01975</name>
</gene>
<reference evidence="2 3" key="1">
    <citation type="submission" date="2015-07" db="EMBL/GenBank/DDBJ databases">
        <title>The genome of Habropoda laboriosa.</title>
        <authorList>
            <person name="Pan H."/>
            <person name="Kapheim K."/>
        </authorList>
    </citation>
    <scope>NUCLEOTIDE SEQUENCE [LARGE SCALE GENOMIC DNA]</scope>
    <source>
        <strain evidence="2">0110345459</strain>
    </source>
</reference>
<name>A0A0L7R0A4_9HYME</name>
<organism evidence="2 3">
    <name type="scientific">Habropoda laboriosa</name>
    <dbReference type="NCBI Taxonomy" id="597456"/>
    <lineage>
        <taxon>Eukaryota</taxon>
        <taxon>Metazoa</taxon>
        <taxon>Ecdysozoa</taxon>
        <taxon>Arthropoda</taxon>
        <taxon>Hexapoda</taxon>
        <taxon>Insecta</taxon>
        <taxon>Pterygota</taxon>
        <taxon>Neoptera</taxon>
        <taxon>Endopterygota</taxon>
        <taxon>Hymenoptera</taxon>
        <taxon>Apocrita</taxon>
        <taxon>Aculeata</taxon>
        <taxon>Apoidea</taxon>
        <taxon>Anthophila</taxon>
        <taxon>Apidae</taxon>
        <taxon>Habropoda</taxon>
    </lineage>
</organism>
<accession>A0A0L7R0A4</accession>
<keyword evidence="3" id="KW-1185">Reference proteome</keyword>
<sequence length="112" mass="12682">MDTPINQHQPAEASECRGTSSSNPTKNHRNSTDPDKSYSHAAQLESTPTEEQAIVVHAVEDVSIREYAITIGKIHLKNFKQPSTLILRQERNSQTVNYITRINHGKKQEYKP</sequence>
<evidence type="ECO:0000256" key="1">
    <source>
        <dbReference type="SAM" id="MobiDB-lite"/>
    </source>
</evidence>
<evidence type="ECO:0000313" key="2">
    <source>
        <dbReference type="EMBL" id="KOC64268.1"/>
    </source>
</evidence>
<dbReference type="Proteomes" id="UP000053825">
    <property type="component" value="Unassembled WGS sequence"/>
</dbReference>
<dbReference type="AlphaFoldDB" id="A0A0L7R0A4"/>
<feature type="region of interest" description="Disordered" evidence="1">
    <location>
        <begin position="1"/>
        <end position="49"/>
    </location>
</feature>
<proteinExistence type="predicted"/>
<evidence type="ECO:0000313" key="3">
    <source>
        <dbReference type="Proteomes" id="UP000053825"/>
    </source>
</evidence>
<protein>
    <submittedName>
        <fullName evidence="2">Uncharacterized protein</fullName>
    </submittedName>
</protein>
<dbReference type="STRING" id="597456.A0A0L7R0A4"/>